<name>A0A1M5TH16_9FIRM</name>
<dbReference type="Pfam" id="PF12673">
    <property type="entry name" value="SipL"/>
    <property type="match status" value="2"/>
</dbReference>
<dbReference type="Proteomes" id="UP000183995">
    <property type="component" value="Unassembled WGS sequence"/>
</dbReference>
<feature type="domain" description="LysM" evidence="1">
    <location>
        <begin position="465"/>
        <end position="509"/>
    </location>
</feature>
<dbReference type="Pfam" id="PF01476">
    <property type="entry name" value="LysM"/>
    <property type="match status" value="1"/>
</dbReference>
<dbReference type="InterPro" id="IPR018392">
    <property type="entry name" value="LysM"/>
</dbReference>
<dbReference type="STRING" id="1123282.SAMN02745823_00088"/>
<dbReference type="Gene3D" id="3.10.350.10">
    <property type="entry name" value="LysM domain"/>
    <property type="match status" value="1"/>
</dbReference>
<keyword evidence="3" id="KW-1185">Reference proteome</keyword>
<evidence type="ECO:0000313" key="2">
    <source>
        <dbReference type="EMBL" id="SHH49951.1"/>
    </source>
</evidence>
<dbReference type="RefSeq" id="WP_073075678.1">
    <property type="nucleotide sequence ID" value="NZ_FQXV01000001.1"/>
</dbReference>
<protein>
    <submittedName>
        <fullName evidence="2">LysM repeat-containing protein</fullName>
    </submittedName>
</protein>
<dbReference type="PROSITE" id="PS51782">
    <property type="entry name" value="LYSM"/>
    <property type="match status" value="1"/>
</dbReference>
<organism evidence="2 3">
    <name type="scientific">Sporobacter termitidis DSM 10068</name>
    <dbReference type="NCBI Taxonomy" id="1123282"/>
    <lineage>
        <taxon>Bacteria</taxon>
        <taxon>Bacillati</taxon>
        <taxon>Bacillota</taxon>
        <taxon>Clostridia</taxon>
        <taxon>Eubacteriales</taxon>
        <taxon>Oscillospiraceae</taxon>
        <taxon>Sporobacter</taxon>
    </lineage>
</organism>
<dbReference type="AlphaFoldDB" id="A0A1M5TH16"/>
<dbReference type="CDD" id="cd00118">
    <property type="entry name" value="LysM"/>
    <property type="match status" value="1"/>
</dbReference>
<dbReference type="SMART" id="SM00257">
    <property type="entry name" value="LysM"/>
    <property type="match status" value="1"/>
</dbReference>
<proteinExistence type="predicted"/>
<reference evidence="2 3" key="1">
    <citation type="submission" date="2016-11" db="EMBL/GenBank/DDBJ databases">
        <authorList>
            <person name="Jaros S."/>
            <person name="Januszkiewicz K."/>
            <person name="Wedrychowicz H."/>
        </authorList>
    </citation>
    <scope>NUCLEOTIDE SEQUENCE [LARGE SCALE GENOMIC DNA]</scope>
    <source>
        <strain evidence="2 3">DSM 10068</strain>
    </source>
</reference>
<dbReference type="SUPFAM" id="SSF54106">
    <property type="entry name" value="LysM domain"/>
    <property type="match status" value="1"/>
</dbReference>
<dbReference type="InterPro" id="IPR036779">
    <property type="entry name" value="LysM_dom_sf"/>
</dbReference>
<dbReference type="EMBL" id="FQXV01000001">
    <property type="protein sequence ID" value="SHH49951.1"/>
    <property type="molecule type" value="Genomic_DNA"/>
</dbReference>
<evidence type="ECO:0000313" key="3">
    <source>
        <dbReference type="Proteomes" id="UP000183995"/>
    </source>
</evidence>
<dbReference type="InterPro" id="IPR024300">
    <property type="entry name" value="SipL_SPOCS_dom"/>
</dbReference>
<gene>
    <name evidence="2" type="ORF">SAMN02745823_00088</name>
</gene>
<dbReference type="OrthoDB" id="9779340at2"/>
<evidence type="ECO:0000259" key="1">
    <source>
        <dbReference type="PROSITE" id="PS51782"/>
    </source>
</evidence>
<sequence>MDIYLNKEKVNYVKSVLSTSLAHEETMEMIVPDALPDILRIVDTDATVFLRSKSTDNGRVSVSGVAATTVIYCPEGESGVRKMELEIPFTASANEGEINQNTKVAANVSVSSADASMINPRKIVARVDLLTELTCYNDAELFISSGLEEDGDAGIELLTDSFDIFTTTGIKEKTFVISDELTVPAANPPVGEILKYRVAVTPEDTKVVGSKLILRGTLNISLLYNPQGGGELAKSDFSSEFSQIIELDNAMGDSGFGITLMLTNAYFDCEQSPHNPEGRTIIMEIHAVAQCITSERKTISYISDMYSTKFKLEQETTDYFFDSKNISKTGAVFHGVMETPTPVARVIALNTHSGAVMSTPQPNGALLRAPIFVSALYVSDDGRAMSCTRQYDVEANAEMNPNAKCSANASCGKDVYGVGVGNGIELRIPVDITVTESAQKQVKSLSGLSYDDTTPLDNTKAPSLVVYRAAKGDSLWKLAKKHSSTSRLILAANGIEKEENVNAGQLLIIPKKR</sequence>
<accession>A0A1M5TH16</accession>